<gene>
    <name evidence="1" type="ORF">WG66_5466</name>
</gene>
<dbReference type="EMBL" id="LATX01001407">
    <property type="protein sequence ID" value="KTB41956.1"/>
    <property type="molecule type" value="Genomic_DNA"/>
</dbReference>
<sequence>MLGGVCIQEFRREERLENLAIHTPLASTCHDQLVDCLARDLEEGERKASTL</sequence>
<organism evidence="1 2">
    <name type="scientific">Moniliophthora roreri</name>
    <name type="common">Frosty pod rot fungus</name>
    <name type="synonym">Monilia roreri</name>
    <dbReference type="NCBI Taxonomy" id="221103"/>
    <lineage>
        <taxon>Eukaryota</taxon>
        <taxon>Fungi</taxon>
        <taxon>Dikarya</taxon>
        <taxon>Basidiomycota</taxon>
        <taxon>Agaricomycotina</taxon>
        <taxon>Agaricomycetes</taxon>
        <taxon>Agaricomycetidae</taxon>
        <taxon>Agaricales</taxon>
        <taxon>Marasmiineae</taxon>
        <taxon>Marasmiaceae</taxon>
        <taxon>Moniliophthora</taxon>
    </lineage>
</organism>
<reference evidence="1 2" key="1">
    <citation type="submission" date="2015-12" db="EMBL/GenBank/DDBJ databases">
        <title>Draft genome sequence of Moniliophthora roreri, the causal agent of frosty pod rot of cacao.</title>
        <authorList>
            <person name="Aime M.C."/>
            <person name="Diaz-Valderrama J.R."/>
            <person name="Kijpornyongpan T."/>
            <person name="Phillips-Mora W."/>
        </authorList>
    </citation>
    <scope>NUCLEOTIDE SEQUENCE [LARGE SCALE GENOMIC DNA]</scope>
    <source>
        <strain evidence="1 2">MCA 2952</strain>
    </source>
</reference>
<evidence type="ECO:0000313" key="2">
    <source>
        <dbReference type="Proteomes" id="UP000054988"/>
    </source>
</evidence>
<name>A0A0W0G064_MONRR</name>
<protein>
    <submittedName>
        <fullName evidence="1">Uncharacterized protein</fullName>
    </submittedName>
</protein>
<comment type="caution">
    <text evidence="1">The sequence shown here is derived from an EMBL/GenBank/DDBJ whole genome shotgun (WGS) entry which is preliminary data.</text>
</comment>
<evidence type="ECO:0000313" key="1">
    <source>
        <dbReference type="EMBL" id="KTB41956.1"/>
    </source>
</evidence>
<proteinExistence type="predicted"/>
<dbReference type="AlphaFoldDB" id="A0A0W0G064"/>
<dbReference type="Proteomes" id="UP000054988">
    <property type="component" value="Unassembled WGS sequence"/>
</dbReference>
<accession>A0A0W0G064</accession>